<dbReference type="Proteomes" id="UP001432027">
    <property type="component" value="Unassembled WGS sequence"/>
</dbReference>
<dbReference type="EMBL" id="BTSX01000001">
    <property type="protein sequence ID" value="GMS81204.1"/>
    <property type="molecule type" value="Genomic_DNA"/>
</dbReference>
<keyword evidence="2" id="KW-1185">Reference proteome</keyword>
<feature type="non-terminal residue" evidence="1">
    <location>
        <position position="108"/>
    </location>
</feature>
<comment type="caution">
    <text evidence="1">The sequence shown here is derived from an EMBL/GenBank/DDBJ whole genome shotgun (WGS) entry which is preliminary data.</text>
</comment>
<gene>
    <name evidence="1" type="ORF">PENTCL1PPCAC_3379</name>
</gene>
<proteinExistence type="predicted"/>
<accession>A0AAV5SM40</accession>
<protein>
    <submittedName>
        <fullName evidence="1">Uncharacterized protein</fullName>
    </submittedName>
</protein>
<feature type="non-terminal residue" evidence="1">
    <location>
        <position position="1"/>
    </location>
</feature>
<evidence type="ECO:0000313" key="1">
    <source>
        <dbReference type="EMBL" id="GMS81204.1"/>
    </source>
</evidence>
<organism evidence="1 2">
    <name type="scientific">Pristionchus entomophagus</name>
    <dbReference type="NCBI Taxonomy" id="358040"/>
    <lineage>
        <taxon>Eukaryota</taxon>
        <taxon>Metazoa</taxon>
        <taxon>Ecdysozoa</taxon>
        <taxon>Nematoda</taxon>
        <taxon>Chromadorea</taxon>
        <taxon>Rhabditida</taxon>
        <taxon>Rhabditina</taxon>
        <taxon>Diplogasteromorpha</taxon>
        <taxon>Diplogasteroidea</taxon>
        <taxon>Neodiplogasteridae</taxon>
        <taxon>Pristionchus</taxon>
    </lineage>
</organism>
<sequence length="108" mass="12441">NMPTGASECTQIIKWKYRDDKQATATCLEYFATTFVEGKKGSDDSEIVCTISRQFECKHIVCSVPMFDKCYTFPTTDVTMKNYLANRRTYCPDGATPDWRNSRVPHYD</sequence>
<evidence type="ECO:0000313" key="2">
    <source>
        <dbReference type="Proteomes" id="UP001432027"/>
    </source>
</evidence>
<dbReference type="AlphaFoldDB" id="A0AAV5SM40"/>
<reference evidence="1" key="1">
    <citation type="submission" date="2023-10" db="EMBL/GenBank/DDBJ databases">
        <title>Genome assembly of Pristionchus species.</title>
        <authorList>
            <person name="Yoshida K."/>
            <person name="Sommer R.J."/>
        </authorList>
    </citation>
    <scope>NUCLEOTIDE SEQUENCE</scope>
    <source>
        <strain evidence="1">RS0144</strain>
    </source>
</reference>
<name>A0AAV5SM40_9BILA</name>